<evidence type="ECO:0008006" key="4">
    <source>
        <dbReference type="Google" id="ProtNLM"/>
    </source>
</evidence>
<comment type="caution">
    <text evidence="2">The sequence shown here is derived from an EMBL/GenBank/DDBJ whole genome shotgun (WGS) entry which is preliminary data.</text>
</comment>
<reference evidence="2 3" key="1">
    <citation type="submission" date="2015-12" db="EMBL/GenBank/DDBJ databases">
        <title>The genome of Folsomia candida.</title>
        <authorList>
            <person name="Faddeeva A."/>
            <person name="Derks M.F."/>
            <person name="Anvar Y."/>
            <person name="Smit S."/>
            <person name="Van Straalen N."/>
            <person name="Roelofs D."/>
        </authorList>
    </citation>
    <scope>NUCLEOTIDE SEQUENCE [LARGE SCALE GENOMIC DNA]</scope>
    <source>
        <strain evidence="2 3">VU population</strain>
        <tissue evidence="2">Whole body</tissue>
    </source>
</reference>
<keyword evidence="3" id="KW-1185">Reference proteome</keyword>
<proteinExistence type="predicted"/>
<gene>
    <name evidence="2" type="ORF">Fcan01_01016</name>
</gene>
<evidence type="ECO:0000256" key="1">
    <source>
        <dbReference type="SAM" id="Phobius"/>
    </source>
</evidence>
<keyword evidence="1" id="KW-0472">Membrane</keyword>
<feature type="transmembrane region" description="Helical" evidence="1">
    <location>
        <begin position="261"/>
        <end position="284"/>
    </location>
</feature>
<feature type="transmembrane region" description="Helical" evidence="1">
    <location>
        <begin position="137"/>
        <end position="159"/>
    </location>
</feature>
<feature type="transmembrane region" description="Helical" evidence="1">
    <location>
        <begin position="296"/>
        <end position="317"/>
    </location>
</feature>
<feature type="transmembrane region" description="Helical" evidence="1">
    <location>
        <begin position="189"/>
        <end position="216"/>
    </location>
</feature>
<evidence type="ECO:0000313" key="3">
    <source>
        <dbReference type="Proteomes" id="UP000198287"/>
    </source>
</evidence>
<sequence length="386" mass="44658">MFTKLYYRLFVHQIRMSQIFGGAPYLWNKKCSKIYVTNYSKITYYMYGFAIYTFTLYIGIRVLYIKLYGTMAHIGFAMALFMCGLFDCSAWAVFMPHPKTFANSANAFLKFGDNFTSEWKPTFKPEKDRLTYYFDRFILSLAIACVTCPVWIGLHFFIFPTNPAYPFSFLPPSYLNTWTYLGFGAYYTLALYGVWTSLMTVGLMGATYAFMIFSVLRKDLMGRTKLGYSTLNTLRTRENLPRVYRELEILHKYLIFSFDHIIIPTQSIATQICLSCNFILITGWADLDLATASILILWSCGGLSVWTAFLLTGSYIFNQGKKITASWKYLDWTRGDKKYMGKFKKGCRPLAIRVGGYFCVRKLSVLKFWQGIVRGTFRALLALKKN</sequence>
<organism evidence="2 3">
    <name type="scientific">Folsomia candida</name>
    <name type="common">Springtail</name>
    <dbReference type="NCBI Taxonomy" id="158441"/>
    <lineage>
        <taxon>Eukaryota</taxon>
        <taxon>Metazoa</taxon>
        <taxon>Ecdysozoa</taxon>
        <taxon>Arthropoda</taxon>
        <taxon>Hexapoda</taxon>
        <taxon>Collembola</taxon>
        <taxon>Entomobryomorpha</taxon>
        <taxon>Isotomoidea</taxon>
        <taxon>Isotomidae</taxon>
        <taxon>Proisotominae</taxon>
        <taxon>Folsomia</taxon>
    </lineage>
</organism>
<keyword evidence="1" id="KW-1133">Transmembrane helix</keyword>
<keyword evidence="1" id="KW-0812">Transmembrane</keyword>
<dbReference type="EMBL" id="LNIX01000001">
    <property type="protein sequence ID" value="OXA62364.1"/>
    <property type="molecule type" value="Genomic_DNA"/>
</dbReference>
<dbReference type="Proteomes" id="UP000198287">
    <property type="component" value="Unassembled WGS sequence"/>
</dbReference>
<feature type="transmembrane region" description="Helical" evidence="1">
    <location>
        <begin position="71"/>
        <end position="94"/>
    </location>
</feature>
<dbReference type="AlphaFoldDB" id="A0A226EZ19"/>
<evidence type="ECO:0000313" key="2">
    <source>
        <dbReference type="EMBL" id="OXA62364.1"/>
    </source>
</evidence>
<protein>
    <recommendedName>
        <fullName evidence="4">Odorant receptor</fullName>
    </recommendedName>
</protein>
<feature type="transmembrane region" description="Helical" evidence="1">
    <location>
        <begin position="44"/>
        <end position="65"/>
    </location>
</feature>
<name>A0A226EZ19_FOLCA</name>
<accession>A0A226EZ19</accession>